<protein>
    <submittedName>
        <fullName evidence="2">DNAse</fullName>
    </submittedName>
</protein>
<dbReference type="EMBL" id="LNTB01000001">
    <property type="protein sequence ID" value="KSW12307.1"/>
    <property type="molecule type" value="Genomic_DNA"/>
</dbReference>
<sequence>MQASRPLVDAHCHLYEFGNEELESILSRGMTIVAVGEDIETSRRVLEIARAKPNVIPCIGLHPWNVKSREEGVEKARKIVEIALSSGVRCIGEVGLDTKFVPETIELQREVFKVFLEAARDYKLVLNLHTAGTWEEVYQLLVKYDIEKAMFHWYTGPIYLIRDIEASGYMISINPAVKIQRKHRAVVENAPLSIMLTESDGPYEYKGMRLNPLMVEEVLEVIAAVKNMDASTVAQQIRLNLKKLHGV</sequence>
<dbReference type="PANTHER" id="PTHR46124:SF2">
    <property type="entry name" value="D-AMINOACYL-TRNA DEACYLASE"/>
    <property type="match status" value="1"/>
</dbReference>
<feature type="binding site" evidence="1">
    <location>
        <position position="11"/>
    </location>
    <ligand>
        <name>a divalent metal cation</name>
        <dbReference type="ChEBI" id="CHEBI:60240"/>
        <label>1</label>
    </ligand>
</feature>
<dbReference type="PANTHER" id="PTHR46124">
    <property type="entry name" value="D-AMINOACYL-TRNA DEACYLASE"/>
    <property type="match status" value="1"/>
</dbReference>
<name>A0A0V8RW92_PYROC</name>
<accession>A0A0V8RW92</accession>
<proteinExistence type="predicted"/>
<dbReference type="Gene3D" id="3.20.20.140">
    <property type="entry name" value="Metal-dependent hydrolases"/>
    <property type="match status" value="1"/>
</dbReference>
<feature type="binding site" evidence="1">
    <location>
        <position position="93"/>
    </location>
    <ligand>
        <name>a divalent metal cation</name>
        <dbReference type="ChEBI" id="CHEBI:60240"/>
        <label>1</label>
    </ligand>
</feature>
<evidence type="ECO:0000313" key="3">
    <source>
        <dbReference type="Proteomes" id="UP000053352"/>
    </source>
</evidence>
<feature type="binding site" evidence="1">
    <location>
        <position position="152"/>
    </location>
    <ligand>
        <name>a divalent metal cation</name>
        <dbReference type="ChEBI" id="CHEBI:60240"/>
        <label>2</label>
    </ligand>
</feature>
<evidence type="ECO:0000256" key="1">
    <source>
        <dbReference type="PIRSR" id="PIRSR005902-1"/>
    </source>
</evidence>
<dbReference type="GO" id="GO:0016788">
    <property type="term" value="F:hydrolase activity, acting on ester bonds"/>
    <property type="evidence" value="ECO:0007669"/>
    <property type="project" value="InterPro"/>
</dbReference>
<keyword evidence="1" id="KW-0479">Metal-binding</keyword>
<dbReference type="AlphaFoldDB" id="A0A0V8RW92"/>
<reference evidence="2 3" key="1">
    <citation type="submission" date="2015-11" db="EMBL/GenBank/DDBJ databases">
        <title>Genome sequence of Pyrodictium occultum PL-19, a marine hyperthermophilic archaeon isolated from Volcano, Italy.</title>
        <authorList>
            <person name="Utturkar S."/>
            <person name="Huber H."/>
            <person name="Leptihn S."/>
            <person name="Brown S."/>
            <person name="Stetter K.O."/>
            <person name="Podar M."/>
        </authorList>
    </citation>
    <scope>NUCLEOTIDE SEQUENCE [LARGE SCALE GENOMIC DNA]</scope>
    <source>
        <strain evidence="2 3">PL-19</strain>
    </source>
</reference>
<dbReference type="OrthoDB" id="26412at2157"/>
<dbReference type="RefSeq" id="WP_058370988.1">
    <property type="nucleotide sequence ID" value="NZ_LNTB01000001.1"/>
</dbReference>
<comment type="caution">
    <text evidence="2">The sequence shown here is derived from an EMBL/GenBank/DDBJ whole genome shotgun (WGS) entry which is preliminary data.</text>
</comment>
<dbReference type="Proteomes" id="UP000053352">
    <property type="component" value="Unassembled WGS sequence"/>
</dbReference>
<dbReference type="CDD" id="cd01310">
    <property type="entry name" value="TatD_DNAse"/>
    <property type="match status" value="1"/>
</dbReference>
<keyword evidence="3" id="KW-1185">Reference proteome</keyword>
<organism evidence="2 3">
    <name type="scientific">Pyrodictium occultum</name>
    <dbReference type="NCBI Taxonomy" id="2309"/>
    <lineage>
        <taxon>Archaea</taxon>
        <taxon>Thermoproteota</taxon>
        <taxon>Thermoprotei</taxon>
        <taxon>Desulfurococcales</taxon>
        <taxon>Pyrodictiaceae</taxon>
        <taxon>Pyrodictium</taxon>
    </lineage>
</organism>
<dbReference type="SUPFAM" id="SSF51556">
    <property type="entry name" value="Metallo-dependent hydrolases"/>
    <property type="match status" value="1"/>
</dbReference>
<dbReference type="PIRSF" id="PIRSF005902">
    <property type="entry name" value="DNase_TatD"/>
    <property type="match status" value="1"/>
</dbReference>
<dbReference type="Pfam" id="PF01026">
    <property type="entry name" value="TatD_DNase"/>
    <property type="match status" value="1"/>
</dbReference>
<gene>
    <name evidence="2" type="ORF">CF15_06065</name>
</gene>
<feature type="binding site" evidence="1">
    <location>
        <position position="13"/>
    </location>
    <ligand>
        <name>a divalent metal cation</name>
        <dbReference type="ChEBI" id="CHEBI:60240"/>
        <label>1</label>
    </ligand>
</feature>
<dbReference type="GO" id="GO:0046872">
    <property type="term" value="F:metal ion binding"/>
    <property type="evidence" value="ECO:0007669"/>
    <property type="project" value="UniProtKB-KW"/>
</dbReference>
<dbReference type="InterPro" id="IPR001130">
    <property type="entry name" value="TatD-like"/>
</dbReference>
<feature type="binding site" evidence="1">
    <location>
        <position position="200"/>
    </location>
    <ligand>
        <name>a divalent metal cation</name>
        <dbReference type="ChEBI" id="CHEBI:60240"/>
        <label>1</label>
    </ligand>
</feature>
<evidence type="ECO:0000313" key="2">
    <source>
        <dbReference type="EMBL" id="KSW12307.1"/>
    </source>
</evidence>
<feature type="binding site" evidence="1">
    <location>
        <position position="129"/>
    </location>
    <ligand>
        <name>a divalent metal cation</name>
        <dbReference type="ChEBI" id="CHEBI:60240"/>
        <label>2</label>
    </ligand>
</feature>
<dbReference type="STRING" id="2309.CF15_06065"/>
<dbReference type="InterPro" id="IPR032466">
    <property type="entry name" value="Metal_Hydrolase"/>
</dbReference>